<feature type="domain" description="HTH asnC-type" evidence="4">
    <location>
        <begin position="8"/>
        <end position="65"/>
    </location>
</feature>
<accession>A0A3B0U0N4</accession>
<evidence type="ECO:0000259" key="4">
    <source>
        <dbReference type="PROSITE" id="PS50956"/>
    </source>
</evidence>
<dbReference type="PANTHER" id="PTHR30154:SF46">
    <property type="entry name" value="TRANSCRIPTIONAL REGULATORY PROTEIN"/>
    <property type="match status" value="1"/>
</dbReference>
<dbReference type="PROSITE" id="PS50956">
    <property type="entry name" value="HTH_ASNC_2"/>
    <property type="match status" value="1"/>
</dbReference>
<dbReference type="CDD" id="cd00090">
    <property type="entry name" value="HTH_ARSR"/>
    <property type="match status" value="1"/>
</dbReference>
<sequence>MLQLNGADRKLLLEIQRDCQQSVQQLGEKVGLSASACHRRLKALEKRGYVLAYRAVLNAEKLDFSMQFFIAVSLSSQSENSFSAFEAAVLDIPEVLECHLMAGQSDYILRVVCRDQKDFERLHRRLIARLPGVAQVHSNMSIRTVKVRSGLPL</sequence>
<dbReference type="PANTHER" id="PTHR30154">
    <property type="entry name" value="LEUCINE-RESPONSIVE REGULATORY PROTEIN"/>
    <property type="match status" value="1"/>
</dbReference>
<dbReference type="Gene3D" id="1.10.10.10">
    <property type="entry name" value="Winged helix-like DNA-binding domain superfamily/Winged helix DNA-binding domain"/>
    <property type="match status" value="1"/>
</dbReference>
<dbReference type="InterPro" id="IPR000485">
    <property type="entry name" value="AsnC-type_HTH_dom"/>
</dbReference>
<reference evidence="5" key="1">
    <citation type="submission" date="2018-06" db="EMBL/GenBank/DDBJ databases">
        <authorList>
            <person name="Zhirakovskaya E."/>
        </authorList>
    </citation>
    <scope>NUCLEOTIDE SEQUENCE</scope>
</reference>
<dbReference type="InterPro" id="IPR019887">
    <property type="entry name" value="Tscrpt_reg_AsnC/Lrp_C"/>
</dbReference>
<dbReference type="SUPFAM" id="SSF54909">
    <property type="entry name" value="Dimeric alpha+beta barrel"/>
    <property type="match status" value="1"/>
</dbReference>
<dbReference type="GO" id="GO:0043200">
    <property type="term" value="P:response to amino acid"/>
    <property type="evidence" value="ECO:0007669"/>
    <property type="project" value="TreeGrafter"/>
</dbReference>
<proteinExistence type="predicted"/>
<dbReference type="GO" id="GO:0043565">
    <property type="term" value="F:sequence-specific DNA binding"/>
    <property type="evidence" value="ECO:0007669"/>
    <property type="project" value="InterPro"/>
</dbReference>
<evidence type="ECO:0000313" key="5">
    <source>
        <dbReference type="EMBL" id="VAW21893.1"/>
    </source>
</evidence>
<dbReference type="EMBL" id="UOEQ01000382">
    <property type="protein sequence ID" value="VAW21893.1"/>
    <property type="molecule type" value="Genomic_DNA"/>
</dbReference>
<dbReference type="AlphaFoldDB" id="A0A3B0U0N4"/>
<evidence type="ECO:0000256" key="1">
    <source>
        <dbReference type="ARBA" id="ARBA00023015"/>
    </source>
</evidence>
<organism evidence="5">
    <name type="scientific">hydrothermal vent metagenome</name>
    <dbReference type="NCBI Taxonomy" id="652676"/>
    <lineage>
        <taxon>unclassified sequences</taxon>
        <taxon>metagenomes</taxon>
        <taxon>ecological metagenomes</taxon>
    </lineage>
</organism>
<keyword evidence="1" id="KW-0805">Transcription regulation</keyword>
<dbReference type="PROSITE" id="PS00519">
    <property type="entry name" value="HTH_ASNC_1"/>
    <property type="match status" value="1"/>
</dbReference>
<dbReference type="PRINTS" id="PR00033">
    <property type="entry name" value="HTHASNC"/>
</dbReference>
<dbReference type="Gene3D" id="3.30.70.920">
    <property type="match status" value="1"/>
</dbReference>
<dbReference type="InterPro" id="IPR011008">
    <property type="entry name" value="Dimeric_a/b-barrel"/>
</dbReference>
<dbReference type="Pfam" id="PF01037">
    <property type="entry name" value="AsnC_trans_reg"/>
    <property type="match status" value="1"/>
</dbReference>
<dbReference type="InterPro" id="IPR019888">
    <property type="entry name" value="Tscrpt_reg_AsnC-like"/>
</dbReference>
<evidence type="ECO:0000256" key="3">
    <source>
        <dbReference type="ARBA" id="ARBA00023163"/>
    </source>
</evidence>
<dbReference type="SUPFAM" id="SSF46785">
    <property type="entry name" value="Winged helix' DNA-binding domain"/>
    <property type="match status" value="1"/>
</dbReference>
<evidence type="ECO:0000256" key="2">
    <source>
        <dbReference type="ARBA" id="ARBA00023125"/>
    </source>
</evidence>
<dbReference type="SMART" id="SM00344">
    <property type="entry name" value="HTH_ASNC"/>
    <property type="match status" value="1"/>
</dbReference>
<protein>
    <submittedName>
        <fullName evidence="5">Transcriptional regulator, AsnC family</fullName>
    </submittedName>
</protein>
<dbReference type="InterPro" id="IPR036390">
    <property type="entry name" value="WH_DNA-bd_sf"/>
</dbReference>
<name>A0A3B0U0N4_9ZZZZ</name>
<gene>
    <name evidence="5" type="ORF">MNBD_ALPHA11-102</name>
</gene>
<dbReference type="GO" id="GO:0005829">
    <property type="term" value="C:cytosol"/>
    <property type="evidence" value="ECO:0007669"/>
    <property type="project" value="TreeGrafter"/>
</dbReference>
<keyword evidence="2" id="KW-0238">DNA-binding</keyword>
<dbReference type="Pfam" id="PF13412">
    <property type="entry name" value="HTH_24"/>
    <property type="match status" value="1"/>
</dbReference>
<dbReference type="InterPro" id="IPR011991">
    <property type="entry name" value="ArsR-like_HTH"/>
</dbReference>
<dbReference type="InterPro" id="IPR019885">
    <property type="entry name" value="Tscrpt_reg_HTH_AsnC-type_CS"/>
</dbReference>
<dbReference type="InterPro" id="IPR036388">
    <property type="entry name" value="WH-like_DNA-bd_sf"/>
</dbReference>
<keyword evidence="3" id="KW-0804">Transcription</keyword>